<feature type="transmembrane region" description="Helical" evidence="6">
    <location>
        <begin position="66"/>
        <end position="89"/>
    </location>
</feature>
<evidence type="ECO:0000256" key="4">
    <source>
        <dbReference type="ARBA" id="ARBA00022989"/>
    </source>
</evidence>
<evidence type="ECO:0000256" key="3">
    <source>
        <dbReference type="ARBA" id="ARBA00022692"/>
    </source>
</evidence>
<accession>A0A0G3EFK9</accession>
<dbReference type="Proteomes" id="UP000035268">
    <property type="component" value="Chromosome"/>
</dbReference>
<dbReference type="AlphaFoldDB" id="A0A0G3EFK9"/>
<dbReference type="RefSeq" id="WP_074041578.1">
    <property type="nucleotide sequence ID" value="NZ_CP010904.1"/>
</dbReference>
<dbReference type="PANTHER" id="PTHR34857:SF2">
    <property type="entry name" value="SLL0384 PROTEIN"/>
    <property type="match status" value="1"/>
</dbReference>
<evidence type="ECO:0000256" key="6">
    <source>
        <dbReference type="SAM" id="Phobius"/>
    </source>
</evidence>
<evidence type="ECO:0000256" key="2">
    <source>
        <dbReference type="ARBA" id="ARBA00022475"/>
    </source>
</evidence>
<feature type="transmembrane region" description="Helical" evidence="6">
    <location>
        <begin position="22"/>
        <end position="54"/>
    </location>
</feature>
<proteinExistence type="predicted"/>
<feature type="transmembrane region" description="Helical" evidence="6">
    <location>
        <begin position="217"/>
        <end position="237"/>
    </location>
</feature>
<dbReference type="STRING" id="1307763.L21SP4_01897"/>
<feature type="transmembrane region" description="Helical" evidence="6">
    <location>
        <begin position="101"/>
        <end position="121"/>
    </location>
</feature>
<dbReference type="CDD" id="cd16914">
    <property type="entry name" value="EcfT"/>
    <property type="match status" value="1"/>
</dbReference>
<keyword evidence="8" id="KW-1185">Reference proteome</keyword>
<evidence type="ECO:0000256" key="5">
    <source>
        <dbReference type="ARBA" id="ARBA00023136"/>
    </source>
</evidence>
<reference evidence="7 8" key="2">
    <citation type="journal article" date="2016" name="ISME J.">
        <title>Characterization of the first cultured representative of Verrucomicrobia subdivision 5 indicates the proposal of a novel phylum.</title>
        <authorList>
            <person name="Spring S."/>
            <person name="Bunk B."/>
            <person name="Sproer C."/>
            <person name="Schumann P."/>
            <person name="Rohde M."/>
            <person name="Tindall B.J."/>
            <person name="Klenk H.P."/>
        </authorList>
    </citation>
    <scope>NUCLEOTIDE SEQUENCE [LARGE SCALE GENOMIC DNA]</scope>
    <source>
        <strain evidence="7 8">L21-Fru-AB</strain>
    </source>
</reference>
<evidence type="ECO:0000256" key="1">
    <source>
        <dbReference type="ARBA" id="ARBA00004141"/>
    </source>
</evidence>
<gene>
    <name evidence="7" type="ORF">L21SP4_01897</name>
</gene>
<keyword evidence="5 6" id="KW-0472">Membrane</keyword>
<organism evidence="7 8">
    <name type="scientific">Kiritimatiella glycovorans</name>
    <dbReference type="NCBI Taxonomy" id="1307763"/>
    <lineage>
        <taxon>Bacteria</taxon>
        <taxon>Pseudomonadati</taxon>
        <taxon>Kiritimatiellota</taxon>
        <taxon>Kiritimatiellia</taxon>
        <taxon>Kiritimatiellales</taxon>
        <taxon>Kiritimatiellaceae</taxon>
        <taxon>Kiritimatiella</taxon>
    </lineage>
</organism>
<keyword evidence="2" id="KW-1003">Cell membrane</keyword>
<dbReference type="InterPro" id="IPR051611">
    <property type="entry name" value="ECF_transporter_component"/>
</dbReference>
<reference evidence="8" key="1">
    <citation type="submission" date="2015-02" db="EMBL/GenBank/DDBJ databases">
        <title>Description and complete genome sequence of the first cultured representative of the subdivision 5 of the Verrucomicrobia phylum.</title>
        <authorList>
            <person name="Spring S."/>
            <person name="Bunk B."/>
            <person name="Sproer C."/>
            <person name="Klenk H.-P."/>
        </authorList>
    </citation>
    <scope>NUCLEOTIDE SEQUENCE [LARGE SCALE GENOMIC DNA]</scope>
    <source>
        <strain evidence="8">L21-Fru-AB</strain>
    </source>
</reference>
<dbReference type="OrthoDB" id="4533at2"/>
<keyword evidence="4 6" id="KW-1133">Transmembrane helix</keyword>
<dbReference type="Pfam" id="PF02361">
    <property type="entry name" value="CbiQ"/>
    <property type="match status" value="1"/>
</dbReference>
<comment type="subcellular location">
    <subcellularLocation>
        <location evidence="1">Membrane</location>
        <topology evidence="1">Multi-pass membrane protein</topology>
    </subcellularLocation>
</comment>
<name>A0A0G3EFK9_9BACT</name>
<evidence type="ECO:0000313" key="7">
    <source>
        <dbReference type="EMBL" id="AKJ65133.1"/>
    </source>
</evidence>
<dbReference type="KEGG" id="vbl:L21SP4_01897"/>
<sequence>MSCITPWHRPPRLSGIDPRLRLGAAAAFAVTAAVCDSTLAPAVMLSFFVLLALAEQFPLPSLMRRLLPLNVFLLFVSLTVVFSGAGGAATVAEIYIKGNAIMLNIVLLMGSMDIFTLAHALQHCHVSPKAVQVLLFSSRYLELIQHREYNRIYDAMRSRGFRPALNLHTLRCYGMLTGQLLIRGHDRAEHILQAMRCRGFNGVFHPLDDLEFRRRDLYAALTAAALFITLVLLETGVTP</sequence>
<evidence type="ECO:0000313" key="8">
    <source>
        <dbReference type="Proteomes" id="UP000035268"/>
    </source>
</evidence>
<dbReference type="EMBL" id="CP010904">
    <property type="protein sequence ID" value="AKJ65133.1"/>
    <property type="molecule type" value="Genomic_DNA"/>
</dbReference>
<keyword evidence="3 6" id="KW-0812">Transmembrane</keyword>
<dbReference type="PANTHER" id="PTHR34857">
    <property type="entry name" value="SLL0384 PROTEIN"/>
    <property type="match status" value="1"/>
</dbReference>
<dbReference type="InterPro" id="IPR003339">
    <property type="entry name" value="ABC/ECF_trnsptr_transmembrane"/>
</dbReference>
<dbReference type="GO" id="GO:0005886">
    <property type="term" value="C:plasma membrane"/>
    <property type="evidence" value="ECO:0007669"/>
    <property type="project" value="UniProtKB-ARBA"/>
</dbReference>
<protein>
    <submittedName>
        <fullName evidence="7">Cobalt ABC transporter, permease protein CbiQ</fullName>
    </submittedName>
</protein>